<dbReference type="PANTHER" id="PTHR42723:SF1">
    <property type="entry name" value="CHLOROPHYLL SYNTHASE, CHLOROPLASTIC"/>
    <property type="match status" value="1"/>
</dbReference>
<accession>Q9RW60</accession>
<keyword evidence="2 5" id="KW-0812">Transmembrane</keyword>
<feature type="transmembrane region" description="Helical" evidence="5">
    <location>
        <begin position="302"/>
        <end position="325"/>
    </location>
</feature>
<dbReference type="InParanoid" id="Q9RW60"/>
<dbReference type="Proteomes" id="UP000002524">
    <property type="component" value="Chromosome 1"/>
</dbReference>
<keyword evidence="3 5" id="KW-1133">Transmembrane helix</keyword>
<dbReference type="Gene3D" id="1.10.357.140">
    <property type="entry name" value="UbiA prenyltransferase"/>
    <property type="match status" value="1"/>
</dbReference>
<organism evidence="6 7">
    <name type="scientific">Deinococcus radiodurans (strain ATCC 13939 / DSM 20539 / JCM 16871 / CCUG 27074 / LMG 4051 / NBRC 15346 / NCIMB 9279 / VKM B-1422 / R1)</name>
    <dbReference type="NCBI Taxonomy" id="243230"/>
    <lineage>
        <taxon>Bacteria</taxon>
        <taxon>Thermotogati</taxon>
        <taxon>Deinococcota</taxon>
        <taxon>Deinococci</taxon>
        <taxon>Deinococcales</taxon>
        <taxon>Deinococcaceae</taxon>
        <taxon>Deinococcus</taxon>
    </lineage>
</organism>
<evidence type="ECO:0000313" key="7">
    <source>
        <dbReference type="Proteomes" id="UP000002524"/>
    </source>
</evidence>
<dbReference type="CDD" id="cd13966">
    <property type="entry name" value="PT_UbiA_4"/>
    <property type="match status" value="1"/>
</dbReference>
<evidence type="ECO:0000256" key="2">
    <source>
        <dbReference type="ARBA" id="ARBA00022692"/>
    </source>
</evidence>
<protein>
    <recommendedName>
        <fullName evidence="8">Prenyltransferase</fullName>
    </recommendedName>
</protein>
<evidence type="ECO:0000256" key="5">
    <source>
        <dbReference type="SAM" id="Phobius"/>
    </source>
</evidence>
<dbReference type="NCBIfam" id="NF010119">
    <property type="entry name" value="PRK13595.1"/>
    <property type="match status" value="1"/>
</dbReference>
<feature type="transmembrane region" description="Helical" evidence="5">
    <location>
        <begin position="247"/>
        <end position="267"/>
    </location>
</feature>
<comment type="subcellular location">
    <subcellularLocation>
        <location evidence="1">Membrane</location>
        <topology evidence="1">Multi-pass membrane protein</topology>
    </subcellularLocation>
</comment>
<dbReference type="InterPro" id="IPR044878">
    <property type="entry name" value="UbiA_sf"/>
</dbReference>
<dbReference type="PANTHER" id="PTHR42723">
    <property type="entry name" value="CHLOROPHYLL SYNTHASE"/>
    <property type="match status" value="1"/>
</dbReference>
<feature type="transmembrane region" description="Helical" evidence="5">
    <location>
        <begin position="192"/>
        <end position="216"/>
    </location>
</feature>
<dbReference type="HOGENOM" id="CLU_058976_1_0_0"/>
<dbReference type="EnsemblBacteria" id="AAF10387">
    <property type="protein sequence ID" value="AAF10387"/>
    <property type="gene ID" value="DR_0809"/>
</dbReference>
<dbReference type="GO" id="GO:0016020">
    <property type="term" value="C:membrane"/>
    <property type="evidence" value="ECO:0007669"/>
    <property type="project" value="UniProtKB-SubCell"/>
</dbReference>
<evidence type="ECO:0008006" key="8">
    <source>
        <dbReference type="Google" id="ProtNLM"/>
    </source>
</evidence>
<dbReference type="InterPro" id="IPR000537">
    <property type="entry name" value="UbiA_prenyltransferase"/>
</dbReference>
<sequence>MEGRRGPQGSGRPFSLAVVTLLPCPGHLPAAVRLQCPRMSAAPPRLLLPLSRLLVISRPALWVNTIGTLVTGVWLTGRLYTLDGGVLALLLYLTLPFNLLIYGLNDLADREEDARSSRKGGWQGARLRPEEEGPLRRSTLLLNAPLLLGLAMWLPPAATATLLLAAALFVGYSLPPLRFKARPFLDGLSNVAYALPLALPALALGAPVPWAPLLALMSYSVGKHAFDAAQDIPADRAAGTRTVATTLGTRGVAAYALAWFTLAGALLWPVSRLTALALWLTCGGMALALLRRPAPEQAGRLYPLSIVTPWIVGSVAGVQLVYLLARGQWDGL</sequence>
<dbReference type="STRING" id="243230.DR_0809"/>
<keyword evidence="4 5" id="KW-0472">Membrane</keyword>
<feature type="transmembrane region" description="Helical" evidence="5">
    <location>
        <begin position="146"/>
        <end position="172"/>
    </location>
</feature>
<dbReference type="GO" id="GO:0004659">
    <property type="term" value="F:prenyltransferase activity"/>
    <property type="evidence" value="ECO:0000318"/>
    <property type="project" value="GO_Central"/>
</dbReference>
<dbReference type="EMBL" id="AE000513">
    <property type="protein sequence ID" value="AAF10387.1"/>
    <property type="molecule type" value="Genomic_DNA"/>
</dbReference>
<reference evidence="6 7" key="1">
    <citation type="journal article" date="1999" name="Science">
        <title>Genome sequence of the radioresistant bacterium Deinococcus radiodurans R1.</title>
        <authorList>
            <person name="White O."/>
            <person name="Eisen J.A."/>
            <person name="Heidelberg J.F."/>
            <person name="Hickey E.K."/>
            <person name="Peterson J.D."/>
            <person name="Dodson R.J."/>
            <person name="Haft D.H."/>
            <person name="Gwinn M.L."/>
            <person name="Nelson W.C."/>
            <person name="Richardson D.L."/>
            <person name="Moffat K.S."/>
            <person name="Qin H."/>
            <person name="Jiang L."/>
            <person name="Pamphile W."/>
            <person name="Crosby M."/>
            <person name="Shen M."/>
            <person name="Vamathevan J.J."/>
            <person name="Lam P."/>
            <person name="McDonald L."/>
            <person name="Utterback T."/>
            <person name="Zalewski C."/>
            <person name="Makarova K.S."/>
            <person name="Aravind L."/>
            <person name="Daly M.J."/>
            <person name="Minton K.W."/>
            <person name="Fleischmann R.D."/>
            <person name="Ketchum K.A."/>
            <person name="Nelson K.E."/>
            <person name="Salzberg S."/>
            <person name="Smith H.O."/>
            <person name="Venter J.C."/>
            <person name="Fraser C.M."/>
        </authorList>
    </citation>
    <scope>NUCLEOTIDE SEQUENCE [LARGE SCALE GENOMIC DNA]</scope>
    <source>
        <strain evidence="7">ATCC 13939 / DSM 20539 / JCM 16871 / LMG 4051 / NBRC 15346 / NCIMB 9279 / R1 / VKM B-1422</strain>
    </source>
</reference>
<evidence type="ECO:0000256" key="3">
    <source>
        <dbReference type="ARBA" id="ARBA00022989"/>
    </source>
</evidence>
<name>Q9RW60_DEIRA</name>
<evidence type="ECO:0000313" key="6">
    <source>
        <dbReference type="EMBL" id="AAF10387.1"/>
    </source>
</evidence>
<dbReference type="eggNOG" id="COG0382">
    <property type="taxonomic scope" value="Bacteria"/>
</dbReference>
<dbReference type="KEGG" id="dra:DR_0809"/>
<dbReference type="PATRIC" id="fig|243230.17.peg.989"/>
<dbReference type="InterPro" id="IPR050475">
    <property type="entry name" value="Prenyltransferase_related"/>
</dbReference>
<feature type="transmembrane region" description="Helical" evidence="5">
    <location>
        <begin position="273"/>
        <end position="290"/>
    </location>
</feature>
<dbReference type="Pfam" id="PF01040">
    <property type="entry name" value="UbiA"/>
    <property type="match status" value="1"/>
</dbReference>
<dbReference type="AlphaFoldDB" id="Q9RW60"/>
<keyword evidence="7" id="KW-1185">Reference proteome</keyword>
<gene>
    <name evidence="6" type="ordered locus">DR_0809</name>
</gene>
<feature type="transmembrane region" description="Helical" evidence="5">
    <location>
        <begin position="61"/>
        <end position="80"/>
    </location>
</feature>
<evidence type="ECO:0000256" key="1">
    <source>
        <dbReference type="ARBA" id="ARBA00004141"/>
    </source>
</evidence>
<feature type="transmembrane region" description="Helical" evidence="5">
    <location>
        <begin position="86"/>
        <end position="105"/>
    </location>
</feature>
<proteinExistence type="predicted"/>
<dbReference type="PaxDb" id="243230-DR_0809"/>
<dbReference type="PIR" id="F75473">
    <property type="entry name" value="F75473"/>
</dbReference>
<dbReference type="OrthoDB" id="1416782at2"/>
<evidence type="ECO:0000256" key="4">
    <source>
        <dbReference type="ARBA" id="ARBA00023136"/>
    </source>
</evidence>